<evidence type="ECO:0000256" key="1">
    <source>
        <dbReference type="SAM" id="MobiDB-lite"/>
    </source>
</evidence>
<dbReference type="EMBL" id="BAAAQX010000069">
    <property type="protein sequence ID" value="GAA2216445.1"/>
    <property type="molecule type" value="Genomic_DNA"/>
</dbReference>
<feature type="region of interest" description="Disordered" evidence="1">
    <location>
        <begin position="176"/>
        <end position="201"/>
    </location>
</feature>
<dbReference type="RefSeq" id="WP_344496050.1">
    <property type="nucleotide sequence ID" value="NZ_BAAAQX010000069.1"/>
</dbReference>
<evidence type="ECO:0000313" key="3">
    <source>
        <dbReference type="Proteomes" id="UP001499843"/>
    </source>
</evidence>
<keyword evidence="3" id="KW-1185">Reference proteome</keyword>
<dbReference type="Proteomes" id="UP001499843">
    <property type="component" value="Unassembled WGS sequence"/>
</dbReference>
<evidence type="ECO:0000313" key="2">
    <source>
        <dbReference type="EMBL" id="GAA2216445.1"/>
    </source>
</evidence>
<comment type="caution">
    <text evidence="2">The sequence shown here is derived from an EMBL/GenBank/DDBJ whole genome shotgun (WGS) entry which is preliminary data.</text>
</comment>
<sequence length="201" mass="23100">MLPEVKAYYDALDEREHSRELNRVRAAHPVPAWDPTMAPVEVAAYFEADNQLQAALRELAHAHKHARSEAYQKLIGLDDPLVRFLLTDPEVQAFPSYVAVVLKALPMPREELEDFGERRDWCQRYGRLFERAEQLQTRQQSHAAAEQAAHSAAGQAPPPLLWPQLRHRAAELDRTWEQALQHARDTDQEAGRTSMRERRAP</sequence>
<organism evidence="2 3">
    <name type="scientific">Nonomuraea monospora</name>
    <dbReference type="NCBI Taxonomy" id="568818"/>
    <lineage>
        <taxon>Bacteria</taxon>
        <taxon>Bacillati</taxon>
        <taxon>Actinomycetota</taxon>
        <taxon>Actinomycetes</taxon>
        <taxon>Streptosporangiales</taxon>
        <taxon>Streptosporangiaceae</taxon>
        <taxon>Nonomuraea</taxon>
    </lineage>
</organism>
<proteinExistence type="predicted"/>
<protein>
    <submittedName>
        <fullName evidence="2">Uncharacterized protein</fullName>
    </submittedName>
</protein>
<gene>
    <name evidence="2" type="ORF">GCM10009850_119140</name>
</gene>
<reference evidence="2 3" key="1">
    <citation type="journal article" date="2019" name="Int. J. Syst. Evol. Microbiol.">
        <title>The Global Catalogue of Microorganisms (GCM) 10K type strain sequencing project: providing services to taxonomists for standard genome sequencing and annotation.</title>
        <authorList>
            <consortium name="The Broad Institute Genomics Platform"/>
            <consortium name="The Broad Institute Genome Sequencing Center for Infectious Disease"/>
            <person name="Wu L."/>
            <person name="Ma J."/>
        </authorList>
    </citation>
    <scope>NUCLEOTIDE SEQUENCE [LARGE SCALE GENOMIC DNA]</scope>
    <source>
        <strain evidence="2 3">JCM 16114</strain>
    </source>
</reference>
<name>A0ABN3D414_9ACTN</name>
<accession>A0ABN3D414</accession>